<evidence type="ECO:0000256" key="1">
    <source>
        <dbReference type="SAM" id="SignalP"/>
    </source>
</evidence>
<dbReference type="RefSeq" id="WP_248413984.1">
    <property type="nucleotide sequence ID" value="NZ_JALPQF010000027.1"/>
</dbReference>
<sequence>MKSKTTILIAILALFTTSIQAQTEKSKETVSPKIFVVLDITVYDTIMYEQYRIKVEPIIKKYNGKYLVRSGGMAFDKDPDKKVIPGEGNWNPNRLIILEWNSMEELQKFINSAEYQKVAELRKNSASTKSVIVKENLTD</sequence>
<dbReference type="SUPFAM" id="SSF54909">
    <property type="entry name" value="Dimeric alpha+beta barrel"/>
    <property type="match status" value="1"/>
</dbReference>
<gene>
    <name evidence="3" type="ORF">MUY34_16665</name>
</gene>
<dbReference type="Gene3D" id="3.30.70.100">
    <property type="match status" value="1"/>
</dbReference>
<evidence type="ECO:0000313" key="4">
    <source>
        <dbReference type="Proteomes" id="UP001203687"/>
    </source>
</evidence>
<name>A0ABT0HD13_9FLAO</name>
<evidence type="ECO:0000313" key="3">
    <source>
        <dbReference type="EMBL" id="MCK8482264.1"/>
    </source>
</evidence>
<feature type="domain" description="DUF1330" evidence="2">
    <location>
        <begin position="34"/>
        <end position="134"/>
    </location>
</feature>
<feature type="signal peptide" evidence="1">
    <location>
        <begin position="1"/>
        <end position="21"/>
    </location>
</feature>
<dbReference type="InterPro" id="IPR010753">
    <property type="entry name" value="DUF1330"/>
</dbReference>
<comment type="caution">
    <text evidence="3">The sequence shown here is derived from an EMBL/GenBank/DDBJ whole genome shotgun (WGS) entry which is preliminary data.</text>
</comment>
<accession>A0ABT0HD13</accession>
<keyword evidence="1" id="KW-0732">Signal</keyword>
<dbReference type="Proteomes" id="UP001203687">
    <property type="component" value="Unassembled WGS sequence"/>
</dbReference>
<organism evidence="3 4">
    <name type="scientific">Psychroserpens algicola</name>
    <dbReference type="NCBI Taxonomy" id="1719034"/>
    <lineage>
        <taxon>Bacteria</taxon>
        <taxon>Pseudomonadati</taxon>
        <taxon>Bacteroidota</taxon>
        <taxon>Flavobacteriia</taxon>
        <taxon>Flavobacteriales</taxon>
        <taxon>Flavobacteriaceae</taxon>
        <taxon>Psychroserpens</taxon>
    </lineage>
</organism>
<reference evidence="3" key="1">
    <citation type="submission" date="2022-04" db="EMBL/GenBank/DDBJ databases">
        <authorList>
            <person name="Ren T."/>
        </authorList>
    </citation>
    <scope>NUCLEOTIDE SEQUENCE</scope>
    <source>
        <strain evidence="3">F63249</strain>
    </source>
</reference>
<dbReference type="PANTHER" id="PTHR41521:SF4">
    <property type="entry name" value="BLR0684 PROTEIN"/>
    <property type="match status" value="1"/>
</dbReference>
<evidence type="ECO:0000259" key="2">
    <source>
        <dbReference type="Pfam" id="PF07045"/>
    </source>
</evidence>
<proteinExistence type="predicted"/>
<protein>
    <submittedName>
        <fullName evidence="3">DUF1330 domain-containing protein</fullName>
    </submittedName>
</protein>
<dbReference type="Pfam" id="PF07045">
    <property type="entry name" value="DUF1330"/>
    <property type="match status" value="1"/>
</dbReference>
<keyword evidence="4" id="KW-1185">Reference proteome</keyword>
<dbReference type="PANTHER" id="PTHR41521">
    <property type="match status" value="1"/>
</dbReference>
<feature type="chain" id="PRO_5045641279" evidence="1">
    <location>
        <begin position="22"/>
        <end position="139"/>
    </location>
</feature>
<dbReference type="EMBL" id="JALPQF010000027">
    <property type="protein sequence ID" value="MCK8482264.1"/>
    <property type="molecule type" value="Genomic_DNA"/>
</dbReference>
<dbReference type="InterPro" id="IPR011008">
    <property type="entry name" value="Dimeric_a/b-barrel"/>
</dbReference>